<comment type="subcellular location">
    <subcellularLocation>
        <location evidence="4 14">Cytoplasm</location>
    </subcellularLocation>
</comment>
<dbReference type="InterPro" id="IPR036412">
    <property type="entry name" value="HAD-like_sf"/>
</dbReference>
<dbReference type="FunFam" id="3.40.50.1000:FF:000168">
    <property type="entry name" value="D,D-heptose 1,7-bisphosphate phosphatase"/>
    <property type="match status" value="1"/>
</dbReference>
<gene>
    <name evidence="19" type="ORF">FHW18_001941</name>
</gene>
<proteinExistence type="inferred from homology"/>
<evidence type="ECO:0000256" key="3">
    <source>
        <dbReference type="ARBA" id="ARBA00001947"/>
    </source>
</evidence>
<dbReference type="NCBIfam" id="TIGR01662">
    <property type="entry name" value="HAD-SF-IIIA"/>
    <property type="match status" value="1"/>
</dbReference>
<protein>
    <recommendedName>
        <fullName evidence="14">D,D-heptose 1,7-bisphosphate phosphatase</fullName>
        <ecNumber evidence="14">3.1.3.-</ecNumber>
    </recommendedName>
</protein>
<feature type="binding site" evidence="17">
    <location>
        <position position="122"/>
    </location>
    <ligand>
        <name>Zn(2+)</name>
        <dbReference type="ChEBI" id="CHEBI:29105"/>
    </ligand>
</feature>
<evidence type="ECO:0000256" key="10">
    <source>
        <dbReference type="ARBA" id="ARBA00022833"/>
    </source>
</evidence>
<dbReference type="Proteomes" id="UP000542125">
    <property type="component" value="Unassembled WGS sequence"/>
</dbReference>
<evidence type="ECO:0000256" key="13">
    <source>
        <dbReference type="ARBA" id="ARBA00061616"/>
    </source>
</evidence>
<feature type="binding site" evidence="17">
    <location>
        <position position="124"/>
    </location>
    <ligand>
        <name>Zn(2+)</name>
        <dbReference type="ChEBI" id="CHEBI:29105"/>
    </ligand>
</feature>
<dbReference type="SUPFAM" id="SSF56784">
    <property type="entry name" value="HAD-like"/>
    <property type="match status" value="1"/>
</dbReference>
<feature type="region of interest" description="Disordered" evidence="18">
    <location>
        <begin position="1"/>
        <end position="23"/>
    </location>
</feature>
<feature type="site" description="Contributes to substrate recognition" evidence="16">
    <location>
        <position position="125"/>
    </location>
</feature>
<comment type="subunit">
    <text evidence="6">Monomer.</text>
</comment>
<dbReference type="GO" id="GO:0005737">
    <property type="term" value="C:cytoplasm"/>
    <property type="evidence" value="ECO:0007669"/>
    <property type="project" value="UniProtKB-SubCell"/>
</dbReference>
<evidence type="ECO:0000256" key="2">
    <source>
        <dbReference type="ARBA" id="ARBA00001946"/>
    </source>
</evidence>
<evidence type="ECO:0000256" key="8">
    <source>
        <dbReference type="ARBA" id="ARBA00022723"/>
    </source>
</evidence>
<feature type="binding site" evidence="17">
    <location>
        <position position="34"/>
    </location>
    <ligand>
        <name>Mg(2+)</name>
        <dbReference type="ChEBI" id="CHEBI:18420"/>
    </ligand>
</feature>
<keyword evidence="12 14" id="KW-0119">Carbohydrate metabolism</keyword>
<dbReference type="InterPro" id="IPR023214">
    <property type="entry name" value="HAD_sf"/>
</dbReference>
<organism evidence="19 20">
    <name type="scientific">Pigmentiphaga litoralis</name>
    <dbReference type="NCBI Taxonomy" id="516702"/>
    <lineage>
        <taxon>Bacteria</taxon>
        <taxon>Pseudomonadati</taxon>
        <taxon>Pseudomonadota</taxon>
        <taxon>Betaproteobacteria</taxon>
        <taxon>Burkholderiales</taxon>
        <taxon>Alcaligenaceae</taxon>
        <taxon>Pigmentiphaga</taxon>
    </lineage>
</organism>
<feature type="binding site" evidence="17">
    <location>
        <position position="116"/>
    </location>
    <ligand>
        <name>Zn(2+)</name>
        <dbReference type="ChEBI" id="CHEBI:29105"/>
    </ligand>
</feature>
<feature type="site" description="Stabilizes the phosphoryl group" evidence="16">
    <location>
        <position position="126"/>
    </location>
</feature>
<keyword evidence="7 14" id="KW-0963">Cytoplasm</keyword>
<dbReference type="Pfam" id="PF13242">
    <property type="entry name" value="Hydrolase_like"/>
    <property type="match status" value="1"/>
</dbReference>
<feature type="binding site" evidence="17">
    <location>
        <position position="32"/>
    </location>
    <ligand>
        <name>Mg(2+)</name>
        <dbReference type="ChEBI" id="CHEBI:18420"/>
    </ligand>
</feature>
<dbReference type="PANTHER" id="PTHR42891:SF1">
    <property type="entry name" value="D-GLYCERO-BETA-D-MANNO-HEPTOSE-1,7-BISPHOSPHATE 7-PHOSPHATASE"/>
    <property type="match status" value="1"/>
</dbReference>
<evidence type="ECO:0000313" key="19">
    <source>
        <dbReference type="EMBL" id="NYE82670.1"/>
    </source>
</evidence>
<name>A0A7Y9IT89_9BURK</name>
<evidence type="ECO:0000256" key="7">
    <source>
        <dbReference type="ARBA" id="ARBA00022490"/>
    </source>
</evidence>
<feature type="binding site" evidence="17">
    <location>
        <position position="151"/>
    </location>
    <ligand>
        <name>Mg(2+)</name>
        <dbReference type="ChEBI" id="CHEBI:18420"/>
    </ligand>
</feature>
<comment type="pathway">
    <text evidence="5">Nucleotide-sugar biosynthesis; ADP-L-glycero-beta-D-manno-heptose biosynthesis; ADP-L-glycero-beta-D-manno-heptose from D-glycero-beta-D-manno-heptose 7-phosphate: step 2/4.</text>
</comment>
<evidence type="ECO:0000256" key="12">
    <source>
        <dbReference type="ARBA" id="ARBA00023277"/>
    </source>
</evidence>
<evidence type="ECO:0000256" key="9">
    <source>
        <dbReference type="ARBA" id="ARBA00022801"/>
    </source>
</evidence>
<dbReference type="InterPro" id="IPR006549">
    <property type="entry name" value="HAD-SF_hydro_IIIA"/>
</dbReference>
<feature type="site" description="Stabilizes the phosphoryl group" evidence="16">
    <location>
        <position position="75"/>
    </location>
</feature>
<dbReference type="GO" id="GO:0034200">
    <property type="term" value="F:D-glycero-beta-D-manno-heptose 1,7-bisphosphate 7-phosphatase activity"/>
    <property type="evidence" value="ECO:0007669"/>
    <property type="project" value="UniProtKB-EC"/>
</dbReference>
<dbReference type="AlphaFoldDB" id="A0A7Y9IT89"/>
<dbReference type="GO" id="GO:0005975">
    <property type="term" value="P:carbohydrate metabolic process"/>
    <property type="evidence" value="ECO:0007669"/>
    <property type="project" value="InterPro"/>
</dbReference>
<evidence type="ECO:0000256" key="1">
    <source>
        <dbReference type="ARBA" id="ARBA00001226"/>
    </source>
</evidence>
<evidence type="ECO:0000256" key="17">
    <source>
        <dbReference type="PIRSR" id="PIRSR004682-4"/>
    </source>
</evidence>
<dbReference type="CDD" id="cd07503">
    <property type="entry name" value="HAD_HisB-N"/>
    <property type="match status" value="1"/>
</dbReference>
<dbReference type="EC" id="3.1.3.-" evidence="14"/>
<dbReference type="GO" id="GO:0046872">
    <property type="term" value="F:metal ion binding"/>
    <property type="evidence" value="ECO:0007669"/>
    <property type="project" value="UniProtKB-KW"/>
</dbReference>
<keyword evidence="9 14" id="KW-0378">Hydrolase</keyword>
<evidence type="ECO:0000256" key="11">
    <source>
        <dbReference type="ARBA" id="ARBA00022842"/>
    </source>
</evidence>
<feature type="active site" description="Proton donor" evidence="15">
    <location>
        <position position="34"/>
    </location>
</feature>
<evidence type="ECO:0000256" key="18">
    <source>
        <dbReference type="SAM" id="MobiDB-lite"/>
    </source>
</evidence>
<dbReference type="InterPro" id="IPR004446">
    <property type="entry name" value="Heptose_bisP_phosphatase"/>
</dbReference>
<dbReference type="EMBL" id="JACBYR010000001">
    <property type="protein sequence ID" value="NYE82670.1"/>
    <property type="molecule type" value="Genomic_DNA"/>
</dbReference>
<evidence type="ECO:0000256" key="15">
    <source>
        <dbReference type="PIRSR" id="PIRSR004682-1"/>
    </source>
</evidence>
<comment type="cofactor">
    <cofactor evidence="2 17">
        <name>Mg(2+)</name>
        <dbReference type="ChEBI" id="CHEBI:18420"/>
    </cofactor>
</comment>
<dbReference type="Gene3D" id="3.40.50.1000">
    <property type="entry name" value="HAD superfamily/HAD-like"/>
    <property type="match status" value="1"/>
</dbReference>
<evidence type="ECO:0000256" key="5">
    <source>
        <dbReference type="ARBA" id="ARBA00004708"/>
    </source>
</evidence>
<comment type="catalytic activity">
    <reaction evidence="1">
        <text>D-glycero-beta-D-manno-heptose 1,7-bisphosphate + H2O = D-glycero-beta-D-manno-heptose 1-phosphate + phosphate</text>
        <dbReference type="Rhea" id="RHEA:28518"/>
        <dbReference type="ChEBI" id="CHEBI:15377"/>
        <dbReference type="ChEBI" id="CHEBI:43474"/>
        <dbReference type="ChEBI" id="CHEBI:60208"/>
        <dbReference type="ChEBI" id="CHEBI:61593"/>
        <dbReference type="EC" id="3.1.3.82"/>
    </reaction>
</comment>
<evidence type="ECO:0000256" key="6">
    <source>
        <dbReference type="ARBA" id="ARBA00011245"/>
    </source>
</evidence>
<feature type="active site" description="Nucleophile" evidence="15">
    <location>
        <position position="32"/>
    </location>
</feature>
<evidence type="ECO:0000256" key="14">
    <source>
        <dbReference type="PIRNR" id="PIRNR004682"/>
    </source>
</evidence>
<evidence type="ECO:0000256" key="4">
    <source>
        <dbReference type="ARBA" id="ARBA00004496"/>
    </source>
</evidence>
<reference evidence="19 20" key="1">
    <citation type="submission" date="2020-07" db="EMBL/GenBank/DDBJ databases">
        <title>Genomic Encyclopedia of Type Strains, Phase IV (KMG-V): Genome sequencing to study the core and pangenomes of soil and plant-associated prokaryotes.</title>
        <authorList>
            <person name="Whitman W."/>
        </authorList>
    </citation>
    <scope>NUCLEOTIDE SEQUENCE [LARGE SCALE GENOMIC DNA]</scope>
    <source>
        <strain evidence="19 20">SAS40</strain>
    </source>
</reference>
<keyword evidence="11 17" id="KW-0460">Magnesium</keyword>
<keyword evidence="20" id="KW-1185">Reference proteome</keyword>
<evidence type="ECO:0000313" key="20">
    <source>
        <dbReference type="Proteomes" id="UP000542125"/>
    </source>
</evidence>
<feature type="binding site" evidence="17">
    <location>
        <position position="114"/>
    </location>
    <ligand>
        <name>Zn(2+)</name>
        <dbReference type="ChEBI" id="CHEBI:29105"/>
    </ligand>
</feature>
<sequence>MIKPVSNKPAGKPAGKTGASSGMPRNRLIILDRDGVINQDSPEFVKSPDEWIPLPGALEAIARMNQAGYRVVIATNQSGLGRGLFDAATLNAIHIKLKTQLAKVGGTVDAIFICPHAPDDECDCRKPLPGLFYSIAQRFDIDLAGLPAVGDSARDLQAAYTAGCTPWLVLTGNGLKTQAQGNLPPTTVVWESLTAVAEALETANLAEEH</sequence>
<dbReference type="InterPro" id="IPR006543">
    <property type="entry name" value="Histidinol-phos"/>
</dbReference>
<dbReference type="PIRSF" id="PIRSF004682">
    <property type="entry name" value="GmhB"/>
    <property type="match status" value="1"/>
</dbReference>
<dbReference type="PANTHER" id="PTHR42891">
    <property type="entry name" value="D-GLYCERO-BETA-D-MANNO-HEPTOSE-1,7-BISPHOSPHATE 7-PHOSPHATASE"/>
    <property type="match status" value="1"/>
</dbReference>
<comment type="cofactor">
    <cofactor evidence="3 17">
        <name>Zn(2+)</name>
        <dbReference type="ChEBI" id="CHEBI:29105"/>
    </cofactor>
</comment>
<accession>A0A7Y9IT89</accession>
<dbReference type="NCBIfam" id="NF006506">
    <property type="entry name" value="PRK08942.1"/>
    <property type="match status" value="1"/>
</dbReference>
<keyword evidence="8 17" id="KW-0479">Metal-binding</keyword>
<evidence type="ECO:0000256" key="16">
    <source>
        <dbReference type="PIRSR" id="PIRSR004682-3"/>
    </source>
</evidence>
<comment type="similarity">
    <text evidence="13 14">Belongs to the gmhB family.</text>
</comment>
<keyword evidence="10 17" id="KW-0862">Zinc</keyword>
<comment type="caution">
    <text evidence="19">The sequence shown here is derived from an EMBL/GenBank/DDBJ whole genome shotgun (WGS) entry which is preliminary data.</text>
</comment>
<dbReference type="NCBIfam" id="TIGR01656">
    <property type="entry name" value="Histidinol-ppas"/>
    <property type="match status" value="1"/>
</dbReference>